<sequence>MSGQLETTDNGDDTSLSLKKADNMVINEEFKIWKKSVPMLYQHITTYKPGFLKKFTKESIIPKKFIFQPDKTIKDEKFTDTIIDTPLYYSYGSEVYQLDCKLPKGLMSNDNLNSDNDIEADQLLFGSGDINNVHESDQNRSIFSYQGEDIIKLQTYKTIGGKNTNNNGKLLVMSTSGSLAWFDRNVSKYPYKVITEYVGPSTSYSVIHDNHISSGKRTTGKPPLYIQSGIASDNMFCDFAVSESGETIVKTHGANGSIIKIVDNYSRPGQVLNTLKLGDSTNYVHTVRFMDNNIFACCSTDNTIKFYDCRALDSDIDRKPIWDIHTSTVENETLLSFDISPHVETFLLTGSSAGNIKLWDLRSCLASDDTIIKGTKELGLLYHENADPVIDIQFSPHLATEFLSVGSQSGFIYHWDINPIMQIWEEKRAKLEKREKLKEERKKMKKARDRVRQENGEDVNIEDDDDDDDNENDIDVMGSTNEGKDQKNKAQTTSSSSTKEHDEDFDYSMSSEEYDVLVSSCIKFLHTSGGRRKKRCCYKNQVYWHPDIDGVIGCIDSDGTFELYKGYYGKDKDLH</sequence>
<evidence type="ECO:0000313" key="5">
    <source>
        <dbReference type="Proteomes" id="UP000262825"/>
    </source>
</evidence>
<dbReference type="VEuPathDB" id="FungiDB:SCODWIG_03000"/>
<feature type="compositionally biased region" description="Acidic residues" evidence="3">
    <location>
        <begin position="456"/>
        <end position="474"/>
    </location>
</feature>
<evidence type="ECO:0000256" key="3">
    <source>
        <dbReference type="SAM" id="MobiDB-lite"/>
    </source>
</evidence>
<dbReference type="InterPro" id="IPR036322">
    <property type="entry name" value="WD40_repeat_dom_sf"/>
</dbReference>
<evidence type="ECO:0000256" key="1">
    <source>
        <dbReference type="ARBA" id="ARBA00022574"/>
    </source>
</evidence>
<feature type="region of interest" description="Disordered" evidence="3">
    <location>
        <begin position="437"/>
        <end position="505"/>
    </location>
</feature>
<proteinExistence type="predicted"/>
<keyword evidence="5" id="KW-1185">Reference proteome</keyword>
<dbReference type="InterPro" id="IPR015943">
    <property type="entry name" value="WD40/YVTN_repeat-like_dom_sf"/>
</dbReference>
<gene>
    <name evidence="4" type="ORF">SCODWIG_03000</name>
</gene>
<reference evidence="5" key="1">
    <citation type="submission" date="2018-06" db="EMBL/GenBank/DDBJ databases">
        <authorList>
            <person name="Guldener U."/>
        </authorList>
    </citation>
    <scope>NUCLEOTIDE SEQUENCE [LARGE SCALE GENOMIC DNA]</scope>
    <source>
        <strain evidence="5">UTAD17</strain>
    </source>
</reference>
<organism evidence="4 5">
    <name type="scientific">Saccharomycodes ludwigii</name>
    <dbReference type="NCBI Taxonomy" id="36035"/>
    <lineage>
        <taxon>Eukaryota</taxon>
        <taxon>Fungi</taxon>
        <taxon>Dikarya</taxon>
        <taxon>Ascomycota</taxon>
        <taxon>Saccharomycotina</taxon>
        <taxon>Saccharomycetes</taxon>
        <taxon>Saccharomycodales</taxon>
        <taxon>Saccharomycodaceae</taxon>
        <taxon>Saccharomycodes</taxon>
    </lineage>
</organism>
<dbReference type="SUPFAM" id="SSF50978">
    <property type="entry name" value="WD40 repeat-like"/>
    <property type="match status" value="1"/>
</dbReference>
<dbReference type="Pfam" id="PF00400">
    <property type="entry name" value="WD40"/>
    <property type="match status" value="1"/>
</dbReference>
<dbReference type="PANTHER" id="PTHR22850">
    <property type="entry name" value="WD40 REPEAT FAMILY"/>
    <property type="match status" value="1"/>
</dbReference>
<dbReference type="InterPro" id="IPR001680">
    <property type="entry name" value="WD40_rpt"/>
</dbReference>
<evidence type="ECO:0000313" key="4">
    <source>
        <dbReference type="EMBL" id="SSD61239.1"/>
    </source>
</evidence>
<keyword evidence="2" id="KW-0677">Repeat</keyword>
<keyword evidence="1" id="KW-0853">WD repeat</keyword>
<accession>A0A376B9J8</accession>
<dbReference type="SMART" id="SM00320">
    <property type="entry name" value="WD40"/>
    <property type="match status" value="3"/>
</dbReference>
<dbReference type="AlphaFoldDB" id="A0A376B9J8"/>
<evidence type="ECO:0000256" key="2">
    <source>
        <dbReference type="ARBA" id="ARBA00022737"/>
    </source>
</evidence>
<dbReference type="InterPro" id="IPR050459">
    <property type="entry name" value="WD_repeat_RBAP46/RBAP48/MSI1"/>
</dbReference>
<protein>
    <submittedName>
        <fullName evidence="4">Uncharacterized protein</fullName>
    </submittedName>
</protein>
<dbReference type="OrthoDB" id="427795at2759"/>
<dbReference type="Proteomes" id="UP000262825">
    <property type="component" value="Unassembled WGS sequence"/>
</dbReference>
<name>A0A376B9J8_9ASCO</name>
<dbReference type="EMBL" id="UFAJ01000618">
    <property type="protein sequence ID" value="SSD61239.1"/>
    <property type="molecule type" value="Genomic_DNA"/>
</dbReference>
<dbReference type="Gene3D" id="2.130.10.10">
    <property type="entry name" value="YVTN repeat-like/Quinoprotein amine dehydrogenase"/>
    <property type="match status" value="1"/>
</dbReference>